<dbReference type="AlphaFoldDB" id="A0AA38U3L8"/>
<sequence>MQAQVREAVRSCHVCQQCKNERSGHRKDNFSNSRRLIRICGYALRLNKRSRYLPEFNEFCLQAVLKEVCFATSKSWSEHLQHLQSVLQLLRKNSLFARLSKCTFGSDQVDYLGYVISGNGVKADPKKIEDMVNWPKPVTIKELRGFLGLIGYYRRFVRDYGKIARPLTNLLKNGSFCWEGEADMAFQKLKEAMSRASVLALPDFEKPFIIETDASGVGVGAVLIQDKHPIAFFSRALATYERELLAIVAAIQRWKGYLLGRPFIIKTDHQALKHILEQKECHPTLQKWLSKLLGLQYTVMYNKGSDNQVADALSRRPNEVPLSSCLAISSVMSEWKERIILSVTTDGKLQAIMDYQLEDGNLVRKGRLVVGDDPTLKLSALGGHSGVHAINQRLSRVVYWKGMQAQVREAVRSCHVCQQCKNETTASPGLLQPIEIPKRFWTAISMDFIDGLPKSGGYTTILVVVDKLSKFGHFLPLKHPYTASSVAQLFMEQVSKLYGMPDKIISDRDPVFLSNFWKELFQAIKQP</sequence>
<keyword evidence="1" id="KW-0808">Transferase</keyword>
<dbReference type="GO" id="GO:0003964">
    <property type="term" value="F:RNA-directed DNA polymerase activity"/>
    <property type="evidence" value="ECO:0007669"/>
    <property type="project" value="UniProtKB-KW"/>
</dbReference>
<keyword evidence="3" id="KW-0540">Nuclease</keyword>
<dbReference type="PANTHER" id="PTHR37984:SF5">
    <property type="entry name" value="PROTEIN NYNRIN-LIKE"/>
    <property type="match status" value="1"/>
</dbReference>
<dbReference type="InterPro" id="IPR012337">
    <property type="entry name" value="RNaseH-like_sf"/>
</dbReference>
<dbReference type="SUPFAM" id="SSF56672">
    <property type="entry name" value="DNA/RNA polymerases"/>
    <property type="match status" value="1"/>
</dbReference>
<dbReference type="GO" id="GO:0016787">
    <property type="term" value="F:hydrolase activity"/>
    <property type="evidence" value="ECO:0007669"/>
    <property type="project" value="UniProtKB-KW"/>
</dbReference>
<dbReference type="SUPFAM" id="SSF53098">
    <property type="entry name" value="Ribonuclease H-like"/>
    <property type="match status" value="1"/>
</dbReference>
<dbReference type="PANTHER" id="PTHR37984">
    <property type="entry name" value="PROTEIN CBG26694"/>
    <property type="match status" value="1"/>
</dbReference>
<dbReference type="EMBL" id="JARYMX010000002">
    <property type="protein sequence ID" value="KAJ9562557.1"/>
    <property type="molecule type" value="Genomic_DNA"/>
</dbReference>
<dbReference type="FunFam" id="3.30.70.270:FF:000020">
    <property type="entry name" value="Transposon Tf2-6 polyprotein-like Protein"/>
    <property type="match status" value="1"/>
</dbReference>
<dbReference type="Gene3D" id="1.10.340.70">
    <property type="match status" value="1"/>
</dbReference>
<dbReference type="GO" id="GO:0003676">
    <property type="term" value="F:nucleic acid binding"/>
    <property type="evidence" value="ECO:0007669"/>
    <property type="project" value="InterPro"/>
</dbReference>
<protein>
    <recommendedName>
        <fullName evidence="7">Integrase catalytic domain-containing protein</fullName>
    </recommendedName>
</protein>
<keyword evidence="2" id="KW-0548">Nucleotidyltransferase</keyword>
<keyword evidence="5" id="KW-0378">Hydrolase</keyword>
<dbReference type="Pfam" id="PF17921">
    <property type="entry name" value="Integrase_H2C2"/>
    <property type="match status" value="1"/>
</dbReference>
<evidence type="ECO:0000259" key="7">
    <source>
        <dbReference type="PROSITE" id="PS50994"/>
    </source>
</evidence>
<keyword evidence="4" id="KW-0255">Endonuclease</keyword>
<dbReference type="Proteomes" id="UP001172457">
    <property type="component" value="Chromosome 2"/>
</dbReference>
<dbReference type="CDD" id="cd09274">
    <property type="entry name" value="RNase_HI_RT_Ty3"/>
    <property type="match status" value="1"/>
</dbReference>
<evidence type="ECO:0000256" key="6">
    <source>
        <dbReference type="ARBA" id="ARBA00022918"/>
    </source>
</evidence>
<evidence type="ECO:0000313" key="8">
    <source>
        <dbReference type="EMBL" id="KAJ9562557.1"/>
    </source>
</evidence>
<proteinExistence type="predicted"/>
<reference evidence="8" key="1">
    <citation type="submission" date="2023-03" db="EMBL/GenBank/DDBJ databases">
        <title>Chromosome-scale reference genome and RAD-based genetic map of yellow starthistle (Centaurea solstitialis) reveal putative structural variation and QTLs associated with invader traits.</title>
        <authorList>
            <person name="Reatini B."/>
            <person name="Cang F.A."/>
            <person name="Jiang Q."/>
            <person name="Mckibben M.T.W."/>
            <person name="Barker M.S."/>
            <person name="Rieseberg L.H."/>
            <person name="Dlugosch K.M."/>
        </authorList>
    </citation>
    <scope>NUCLEOTIDE SEQUENCE</scope>
    <source>
        <strain evidence="8">CAN-66</strain>
        <tissue evidence="8">Leaf</tissue>
    </source>
</reference>
<name>A0AA38U3L8_9ASTR</name>
<dbReference type="InterPro" id="IPR050951">
    <property type="entry name" value="Retrovirus_Pol_polyprotein"/>
</dbReference>
<evidence type="ECO:0000256" key="1">
    <source>
        <dbReference type="ARBA" id="ARBA00022679"/>
    </source>
</evidence>
<dbReference type="InterPro" id="IPR041373">
    <property type="entry name" value="RT_RNaseH"/>
</dbReference>
<evidence type="ECO:0000256" key="2">
    <source>
        <dbReference type="ARBA" id="ARBA00022695"/>
    </source>
</evidence>
<gene>
    <name evidence="8" type="ORF">OSB04_007717</name>
</gene>
<dbReference type="GO" id="GO:0004519">
    <property type="term" value="F:endonuclease activity"/>
    <property type="evidence" value="ECO:0007669"/>
    <property type="project" value="UniProtKB-KW"/>
</dbReference>
<organism evidence="8 9">
    <name type="scientific">Centaurea solstitialis</name>
    <name type="common">yellow star-thistle</name>
    <dbReference type="NCBI Taxonomy" id="347529"/>
    <lineage>
        <taxon>Eukaryota</taxon>
        <taxon>Viridiplantae</taxon>
        <taxon>Streptophyta</taxon>
        <taxon>Embryophyta</taxon>
        <taxon>Tracheophyta</taxon>
        <taxon>Spermatophyta</taxon>
        <taxon>Magnoliopsida</taxon>
        <taxon>eudicotyledons</taxon>
        <taxon>Gunneridae</taxon>
        <taxon>Pentapetalae</taxon>
        <taxon>asterids</taxon>
        <taxon>campanulids</taxon>
        <taxon>Asterales</taxon>
        <taxon>Asteraceae</taxon>
        <taxon>Carduoideae</taxon>
        <taxon>Cardueae</taxon>
        <taxon>Centaureinae</taxon>
        <taxon>Centaurea</taxon>
    </lineage>
</organism>
<dbReference type="Gene3D" id="3.30.420.10">
    <property type="entry name" value="Ribonuclease H-like superfamily/Ribonuclease H"/>
    <property type="match status" value="1"/>
</dbReference>
<dbReference type="Gene3D" id="3.10.20.370">
    <property type="match status" value="1"/>
</dbReference>
<dbReference type="Gene3D" id="3.30.70.270">
    <property type="match status" value="2"/>
</dbReference>
<dbReference type="InterPro" id="IPR043128">
    <property type="entry name" value="Rev_trsase/Diguanyl_cyclase"/>
</dbReference>
<accession>A0AA38U3L8</accession>
<dbReference type="InterPro" id="IPR043502">
    <property type="entry name" value="DNA/RNA_pol_sf"/>
</dbReference>
<evidence type="ECO:0000256" key="4">
    <source>
        <dbReference type="ARBA" id="ARBA00022759"/>
    </source>
</evidence>
<comment type="caution">
    <text evidence="8">The sequence shown here is derived from an EMBL/GenBank/DDBJ whole genome shotgun (WGS) entry which is preliminary data.</text>
</comment>
<evidence type="ECO:0000256" key="5">
    <source>
        <dbReference type="ARBA" id="ARBA00022801"/>
    </source>
</evidence>
<dbReference type="Pfam" id="PF17917">
    <property type="entry name" value="RT_RNaseH"/>
    <property type="match status" value="1"/>
</dbReference>
<keyword evidence="6" id="KW-0695">RNA-directed DNA polymerase</keyword>
<keyword evidence="9" id="KW-1185">Reference proteome</keyword>
<feature type="domain" description="Integrase catalytic" evidence="7">
    <location>
        <begin position="433"/>
        <end position="527"/>
    </location>
</feature>
<dbReference type="InterPro" id="IPR001584">
    <property type="entry name" value="Integrase_cat-core"/>
</dbReference>
<evidence type="ECO:0000256" key="3">
    <source>
        <dbReference type="ARBA" id="ARBA00022722"/>
    </source>
</evidence>
<dbReference type="InterPro" id="IPR036397">
    <property type="entry name" value="RNaseH_sf"/>
</dbReference>
<evidence type="ECO:0000313" key="9">
    <source>
        <dbReference type="Proteomes" id="UP001172457"/>
    </source>
</evidence>
<dbReference type="InterPro" id="IPR041588">
    <property type="entry name" value="Integrase_H2C2"/>
</dbReference>
<dbReference type="PROSITE" id="PS50994">
    <property type="entry name" value="INTEGRASE"/>
    <property type="match status" value="1"/>
</dbReference>
<dbReference type="GO" id="GO:0015074">
    <property type="term" value="P:DNA integration"/>
    <property type="evidence" value="ECO:0007669"/>
    <property type="project" value="InterPro"/>
</dbReference>